<organism evidence="1 2">
    <name type="scientific">Leptobacterium flavescens</name>
    <dbReference type="NCBI Taxonomy" id="472055"/>
    <lineage>
        <taxon>Bacteria</taxon>
        <taxon>Pseudomonadati</taxon>
        <taxon>Bacteroidota</taxon>
        <taxon>Flavobacteriia</taxon>
        <taxon>Flavobacteriales</taxon>
        <taxon>Flavobacteriaceae</taxon>
        <taxon>Leptobacterium</taxon>
    </lineage>
</organism>
<proteinExistence type="predicted"/>
<protein>
    <submittedName>
        <fullName evidence="1">Gliding motility lipoprotein GldD</fullName>
    </submittedName>
</protein>
<dbReference type="AlphaFoldDB" id="A0A6P0UPX9"/>
<dbReference type="EMBL" id="JAABOO010000003">
    <property type="protein sequence ID" value="NER14530.1"/>
    <property type="molecule type" value="Genomic_DNA"/>
</dbReference>
<dbReference type="Pfam" id="PF25593">
    <property type="entry name" value="GldD_lipo"/>
    <property type="match status" value="1"/>
</dbReference>
<dbReference type="InterPro" id="IPR019850">
    <property type="entry name" value="GldD-like"/>
</dbReference>
<gene>
    <name evidence="1" type="primary">gldD</name>
    <name evidence="1" type="ORF">GWK08_13835</name>
</gene>
<dbReference type="Proteomes" id="UP000468581">
    <property type="component" value="Unassembled WGS sequence"/>
</dbReference>
<sequence>MIQRLVFLFLAILFFSCKNDTLPKPKAMLRLEYPRPYYKAMENPCPFGFEVNEIARLKGNADCQMEIEYPKLKATIHITYREVKNNIDSLLRDAQKLTYEHVVKADDIAEQPFINEDFNTYGMLYEVGGNAASQSQFYITDSSRHFLTGSLYFYSKPNYDSILPAAAYVKNDIRRLMESLQWK</sequence>
<evidence type="ECO:0000313" key="2">
    <source>
        <dbReference type="Proteomes" id="UP000468581"/>
    </source>
</evidence>
<keyword evidence="1" id="KW-0449">Lipoprotein</keyword>
<dbReference type="RefSeq" id="WP_163607817.1">
    <property type="nucleotide sequence ID" value="NZ_JAABOO010000003.1"/>
</dbReference>
<accession>A0A6P0UPX9</accession>
<dbReference type="NCBIfam" id="TIGR03512">
    <property type="entry name" value="GldD_lipo"/>
    <property type="match status" value="1"/>
</dbReference>
<name>A0A6P0UPX9_9FLAO</name>
<keyword evidence="2" id="KW-1185">Reference proteome</keyword>
<comment type="caution">
    <text evidence="1">The sequence shown here is derived from an EMBL/GenBank/DDBJ whole genome shotgun (WGS) entry which is preliminary data.</text>
</comment>
<evidence type="ECO:0000313" key="1">
    <source>
        <dbReference type="EMBL" id="NER14530.1"/>
    </source>
</evidence>
<reference evidence="1 2" key="1">
    <citation type="submission" date="2020-01" db="EMBL/GenBank/DDBJ databases">
        <title>Leptobacterium flavescens.</title>
        <authorList>
            <person name="Wang G."/>
        </authorList>
    </citation>
    <scope>NUCLEOTIDE SEQUENCE [LARGE SCALE GENOMIC DNA]</scope>
    <source>
        <strain evidence="1 2">KCTC 22160</strain>
    </source>
</reference>
<dbReference type="PROSITE" id="PS51257">
    <property type="entry name" value="PROKAR_LIPOPROTEIN"/>
    <property type="match status" value="1"/>
</dbReference>